<keyword evidence="2" id="KW-1185">Reference proteome</keyword>
<dbReference type="RefSeq" id="WP_053552148.1">
    <property type="nucleotide sequence ID" value="NZ_CP010802.1"/>
</dbReference>
<reference evidence="1 2" key="1">
    <citation type="submission" date="2015-07" db="EMBL/GenBank/DDBJ databases">
        <title>Isolation and Genomic Characterization of a Novel Halophilic Metal-Reducing Deltaproteobacterium from the Deep Subsurface.</title>
        <authorList>
            <person name="Badalamenti J.P."/>
            <person name="Summers Z.M."/>
            <person name="Gralnick J.A."/>
            <person name="Bond D.R."/>
        </authorList>
    </citation>
    <scope>NUCLEOTIDE SEQUENCE [LARGE SCALE GENOMIC DNA]</scope>
    <source>
        <strain evidence="1 2">WTL</strain>
    </source>
</reference>
<dbReference type="EMBL" id="CP010802">
    <property type="protein sequence ID" value="ALC18214.1"/>
    <property type="molecule type" value="Genomic_DNA"/>
</dbReference>
<protein>
    <submittedName>
        <fullName evidence="1">Uncharacterized protein</fullName>
    </submittedName>
</protein>
<sequence>MKSATLSPGAQIEARCTKCRKNTDHIVVTLTEEGPDEVQCSSCSRQHKFRPPTAAKKPAVRRTVNPKDTERKEWEVLRPNMNCDKATDYSMTDAYKVKALINHPLFGLGLVQRVVGSQKVEVLFEDGKKTMRCK</sequence>
<evidence type="ECO:0000313" key="1">
    <source>
        <dbReference type="EMBL" id="ALC18214.1"/>
    </source>
</evidence>
<proteinExistence type="predicted"/>
<dbReference type="STRING" id="1603606.DSOUD_3500"/>
<dbReference type="PATRIC" id="fig|1603606.3.peg.3771"/>
<evidence type="ECO:0000313" key="2">
    <source>
        <dbReference type="Proteomes" id="UP000057158"/>
    </source>
</evidence>
<organism evidence="1 2">
    <name type="scientific">Desulfuromonas soudanensis</name>
    <dbReference type="NCBI Taxonomy" id="1603606"/>
    <lineage>
        <taxon>Bacteria</taxon>
        <taxon>Pseudomonadati</taxon>
        <taxon>Thermodesulfobacteriota</taxon>
        <taxon>Desulfuromonadia</taxon>
        <taxon>Desulfuromonadales</taxon>
        <taxon>Desulfuromonadaceae</taxon>
        <taxon>Desulfuromonas</taxon>
    </lineage>
</organism>
<dbReference type="AlphaFoldDB" id="A0A0M4D5P9"/>
<name>A0A0M4D5P9_9BACT</name>
<gene>
    <name evidence="1" type="ORF">DSOUD_3500</name>
</gene>
<dbReference type="Proteomes" id="UP000057158">
    <property type="component" value="Chromosome"/>
</dbReference>
<dbReference type="KEGG" id="des:DSOUD_3500"/>
<accession>A0A0M4D5P9</accession>
<dbReference type="OrthoDB" id="129834at2"/>